<dbReference type="Proteomes" id="UP000244336">
    <property type="component" value="Chromosome 7"/>
</dbReference>
<dbReference type="AlphaFoldDB" id="A0A2T7CY33"/>
<evidence type="ECO:0000256" key="1">
    <source>
        <dbReference type="SAM" id="MobiDB-lite"/>
    </source>
</evidence>
<protein>
    <submittedName>
        <fullName evidence="2">Uncharacterized protein</fullName>
    </submittedName>
</protein>
<sequence>MGPWPHGSRSFSCLLPSPVPPCTGTGRERRPAGRRSAHRTSRMFRGVLGSRGQRFRGRVRRLLWAEERRADVDRAEGRVEQGRVFFFSLVDVRVYLVTGAFLSGCSPGAEFLLLQGGCLLWSVVRSVFGNMEWSVMQISVELNSCGLGQAYLVVCTV</sequence>
<reference evidence="2 3" key="1">
    <citation type="submission" date="2018-04" db="EMBL/GenBank/DDBJ databases">
        <title>WGS assembly of Panicum hallii var. hallii HAL2.</title>
        <authorList>
            <person name="Lovell J."/>
            <person name="Jenkins J."/>
            <person name="Lowry D."/>
            <person name="Mamidi S."/>
            <person name="Sreedasyam A."/>
            <person name="Weng X."/>
            <person name="Barry K."/>
            <person name="Bonette J."/>
            <person name="Campitelli B."/>
            <person name="Daum C."/>
            <person name="Gordon S."/>
            <person name="Gould B."/>
            <person name="Lipzen A."/>
            <person name="MacQueen A."/>
            <person name="Palacio-Mejia J."/>
            <person name="Plott C."/>
            <person name="Shakirov E."/>
            <person name="Shu S."/>
            <person name="Yoshinaga Y."/>
            <person name="Zane M."/>
            <person name="Rokhsar D."/>
            <person name="Grimwood J."/>
            <person name="Schmutz J."/>
            <person name="Juenger T."/>
        </authorList>
    </citation>
    <scope>NUCLEOTIDE SEQUENCE [LARGE SCALE GENOMIC DNA]</scope>
    <source>
        <strain evidence="3">cv. HAL2</strain>
    </source>
</reference>
<organism evidence="2 3">
    <name type="scientific">Panicum hallii var. hallii</name>
    <dbReference type="NCBI Taxonomy" id="1504633"/>
    <lineage>
        <taxon>Eukaryota</taxon>
        <taxon>Viridiplantae</taxon>
        <taxon>Streptophyta</taxon>
        <taxon>Embryophyta</taxon>
        <taxon>Tracheophyta</taxon>
        <taxon>Spermatophyta</taxon>
        <taxon>Magnoliopsida</taxon>
        <taxon>Liliopsida</taxon>
        <taxon>Poales</taxon>
        <taxon>Poaceae</taxon>
        <taxon>PACMAD clade</taxon>
        <taxon>Panicoideae</taxon>
        <taxon>Panicodae</taxon>
        <taxon>Paniceae</taxon>
        <taxon>Panicinae</taxon>
        <taxon>Panicum</taxon>
        <taxon>Panicum sect. Panicum</taxon>
    </lineage>
</organism>
<feature type="region of interest" description="Disordered" evidence="1">
    <location>
        <begin position="17"/>
        <end position="38"/>
    </location>
</feature>
<dbReference type="EMBL" id="CM009755">
    <property type="protein sequence ID" value="PUZ48245.1"/>
    <property type="molecule type" value="Genomic_DNA"/>
</dbReference>
<gene>
    <name evidence="2" type="ORF">GQ55_7G229900</name>
</gene>
<keyword evidence="3" id="KW-1185">Reference proteome</keyword>
<dbReference type="Gramene" id="PUZ48245">
    <property type="protein sequence ID" value="PUZ48245"/>
    <property type="gene ID" value="GQ55_7G229900"/>
</dbReference>
<evidence type="ECO:0000313" key="2">
    <source>
        <dbReference type="EMBL" id="PUZ48245.1"/>
    </source>
</evidence>
<accession>A0A2T7CY33</accession>
<name>A0A2T7CY33_9POAL</name>
<proteinExistence type="predicted"/>
<evidence type="ECO:0000313" key="3">
    <source>
        <dbReference type="Proteomes" id="UP000244336"/>
    </source>
</evidence>